<dbReference type="EMBL" id="JACNIG010000148">
    <property type="protein sequence ID" value="MBC8431485.1"/>
    <property type="molecule type" value="Genomic_DNA"/>
</dbReference>
<proteinExistence type="predicted"/>
<dbReference type="Pfam" id="PF07883">
    <property type="entry name" value="Cupin_2"/>
    <property type="match status" value="1"/>
</dbReference>
<protein>
    <submittedName>
        <fullName evidence="2">Cupin domain-containing protein</fullName>
    </submittedName>
</protein>
<evidence type="ECO:0000313" key="2">
    <source>
        <dbReference type="EMBL" id="MBC8431485.1"/>
    </source>
</evidence>
<sequence>MNDIQNIYSSIPASIPKELFEDILITDRFKIERIVSKGHASPEGFWYDQDQNEWVILLKGRAGLLFEGNDNIIELKPGDYINIPAHLKHRVEWTDPDIETVWLAVMWGTSGT</sequence>
<gene>
    <name evidence="2" type="ORF">H8D96_06155</name>
</gene>
<dbReference type="SUPFAM" id="SSF51182">
    <property type="entry name" value="RmlC-like cupins"/>
    <property type="match status" value="1"/>
</dbReference>
<reference evidence="2 3" key="1">
    <citation type="submission" date="2020-08" db="EMBL/GenBank/DDBJ databases">
        <title>Bridging the membrane lipid divide: bacteria of the FCB group superphylum have the potential to synthesize archaeal ether lipids.</title>
        <authorList>
            <person name="Villanueva L."/>
            <person name="Von Meijenfeldt F.A.B."/>
            <person name="Westbye A.B."/>
            <person name="Yadav S."/>
            <person name="Hopmans E.C."/>
            <person name="Dutilh B.E."/>
            <person name="Sinninghe Damste J.S."/>
        </authorList>
    </citation>
    <scope>NUCLEOTIDE SEQUENCE [LARGE SCALE GENOMIC DNA]</scope>
    <source>
        <strain evidence="2">NIOZ-UU17</strain>
    </source>
</reference>
<dbReference type="Proteomes" id="UP000605201">
    <property type="component" value="Unassembled WGS sequence"/>
</dbReference>
<dbReference type="AlphaFoldDB" id="A0A8J6NXI9"/>
<evidence type="ECO:0000313" key="3">
    <source>
        <dbReference type="Proteomes" id="UP000605201"/>
    </source>
</evidence>
<accession>A0A8J6NXI9</accession>
<dbReference type="InterPro" id="IPR014710">
    <property type="entry name" value="RmlC-like_jellyroll"/>
</dbReference>
<organism evidence="2 3">
    <name type="scientific">Candidatus Desulfatibia vada</name>
    <dbReference type="NCBI Taxonomy" id="2841696"/>
    <lineage>
        <taxon>Bacteria</taxon>
        <taxon>Pseudomonadati</taxon>
        <taxon>Thermodesulfobacteriota</taxon>
        <taxon>Desulfobacteria</taxon>
        <taxon>Desulfobacterales</taxon>
        <taxon>Desulfobacterales incertae sedis</taxon>
        <taxon>Candidatus Desulfatibia</taxon>
    </lineage>
</organism>
<comment type="caution">
    <text evidence="2">The sequence shown here is derived from an EMBL/GenBank/DDBJ whole genome shotgun (WGS) entry which is preliminary data.</text>
</comment>
<evidence type="ECO:0000259" key="1">
    <source>
        <dbReference type="Pfam" id="PF07883"/>
    </source>
</evidence>
<dbReference type="InterPro" id="IPR013096">
    <property type="entry name" value="Cupin_2"/>
</dbReference>
<feature type="domain" description="Cupin type-2" evidence="1">
    <location>
        <begin position="48"/>
        <end position="105"/>
    </location>
</feature>
<dbReference type="Gene3D" id="2.60.120.10">
    <property type="entry name" value="Jelly Rolls"/>
    <property type="match status" value="1"/>
</dbReference>
<name>A0A8J6NXI9_9BACT</name>
<dbReference type="CDD" id="cd06981">
    <property type="entry name" value="cupin_reut_a1446"/>
    <property type="match status" value="1"/>
</dbReference>
<dbReference type="InterPro" id="IPR011051">
    <property type="entry name" value="RmlC_Cupin_sf"/>
</dbReference>